<reference evidence="1" key="1">
    <citation type="submission" date="2011-03" db="EMBL/GenBank/DDBJ databases">
        <title>Complete sequence of Sphingobacterium sp. 21.</title>
        <authorList>
            <consortium name="US DOE Joint Genome Institute"/>
            <person name="Lucas S."/>
            <person name="Copeland A."/>
            <person name="Lapidus A."/>
            <person name="Cheng J.-F."/>
            <person name="Goodwin L."/>
            <person name="Pitluck S."/>
            <person name="Davenport K."/>
            <person name="Detter J.C."/>
            <person name="Han C."/>
            <person name="Tapia R."/>
            <person name="Land M."/>
            <person name="Hauser L."/>
            <person name="Kyrpides N."/>
            <person name="Ivanova N."/>
            <person name="Ovchinnikova G."/>
            <person name="Pagani I."/>
            <person name="Siebers A.K."/>
            <person name="Allgaier M."/>
            <person name="Thelen M.P."/>
            <person name="Hugenholtz P."/>
            <person name="Woyke T."/>
        </authorList>
    </citation>
    <scope>NUCLEOTIDE SEQUENCE</scope>
    <source>
        <strain evidence="1">21</strain>
    </source>
</reference>
<dbReference type="AlphaFoldDB" id="F4C6B9"/>
<dbReference type="STRING" id="743722.Sph21_4835"/>
<dbReference type="PATRIC" id="fig|743722.3.peg.5132"/>
<accession>F4C6B9</accession>
<dbReference type="OrthoDB" id="1090702at2"/>
<dbReference type="KEGG" id="shg:Sph21_4835"/>
<sequence length="383" mass="44123">MIKTIKYKPVNWVDGMRLSSEQFVANDKYYQDKMRDAISTRLNGYNYGILPCLDTNTRTFAVEITASAAQMVDIRVRSCHAITADGCRIHIDAGPDGRGNVGVSYYFNEISATGSNLYNVLLQVDPFERVPEGEINPDNEPARHPYVGPSYKILVVPETNLSSEHIESRSLTVGRFALEQGSVVVNERYIPPCTSMMSHPLLIKYYELFSTTVHKLQSTSFSILDKTVNDSSLTALARNLRMVTERILEYLAHHIFTFRYQLRQGTPLDFIGFFCHLSQTLFTGMRCIATKEREDLLKYFYEWRDISPASFEELLARVMEMKYNHWDIYSAFALTEEFLVEITALWERLAALEYIGQHKENIVVAEQQQVQQMQTRKIWTLLD</sequence>
<dbReference type="HOGENOM" id="CLU_721422_0_0_10"/>
<organism evidence="1">
    <name type="scientific">Sphingobacterium sp. (strain 21)</name>
    <dbReference type="NCBI Taxonomy" id="743722"/>
    <lineage>
        <taxon>Bacteria</taxon>
        <taxon>Pseudomonadati</taxon>
        <taxon>Bacteroidota</taxon>
        <taxon>Sphingobacteriia</taxon>
        <taxon>Sphingobacteriales</taxon>
        <taxon>Sphingobacteriaceae</taxon>
        <taxon>Sphingobacterium</taxon>
    </lineage>
</organism>
<proteinExistence type="predicted"/>
<protein>
    <recommendedName>
        <fullName evidence="2">Type VI secretion system baseplate subunit TssK</fullName>
    </recommendedName>
</protein>
<dbReference type="EMBL" id="CP002584">
    <property type="protein sequence ID" value="ADZ81342.1"/>
    <property type="molecule type" value="Genomic_DNA"/>
</dbReference>
<name>F4C6B9_SPHS2</name>
<evidence type="ECO:0008006" key="2">
    <source>
        <dbReference type="Google" id="ProtNLM"/>
    </source>
</evidence>
<evidence type="ECO:0000313" key="1">
    <source>
        <dbReference type="EMBL" id="ADZ81342.1"/>
    </source>
</evidence>
<gene>
    <name evidence="1" type="ordered locus">Sph21_4835</name>
</gene>
<dbReference type="eggNOG" id="COG3522">
    <property type="taxonomic scope" value="Bacteria"/>
</dbReference>